<evidence type="ECO:0000256" key="1">
    <source>
        <dbReference type="ARBA" id="ARBA00007637"/>
    </source>
</evidence>
<accession>X1R1P8</accession>
<dbReference type="AlphaFoldDB" id="X1R1P8"/>
<evidence type="ECO:0000259" key="2">
    <source>
        <dbReference type="Pfam" id="PF01370"/>
    </source>
</evidence>
<dbReference type="SUPFAM" id="SSF51735">
    <property type="entry name" value="NAD(P)-binding Rossmann-fold domains"/>
    <property type="match status" value="1"/>
</dbReference>
<dbReference type="PRINTS" id="PR01713">
    <property type="entry name" value="NUCEPIMERASE"/>
</dbReference>
<dbReference type="InterPro" id="IPR036291">
    <property type="entry name" value="NAD(P)-bd_dom_sf"/>
</dbReference>
<protein>
    <recommendedName>
        <fullName evidence="2">NAD-dependent epimerase/dehydratase domain-containing protein</fullName>
    </recommendedName>
</protein>
<comment type="similarity">
    <text evidence="1">Belongs to the NAD(P)-dependent epimerase/dehydratase family.</text>
</comment>
<dbReference type="Pfam" id="PF01370">
    <property type="entry name" value="Epimerase"/>
    <property type="match status" value="1"/>
</dbReference>
<name>X1R1P8_9ZZZZ</name>
<feature type="domain" description="NAD-dependent epimerase/dehydratase" evidence="2">
    <location>
        <begin position="8"/>
        <end position="244"/>
    </location>
</feature>
<evidence type="ECO:0000313" key="3">
    <source>
        <dbReference type="EMBL" id="GAI60991.1"/>
    </source>
</evidence>
<comment type="caution">
    <text evidence="3">The sequence shown here is derived from an EMBL/GenBank/DDBJ whole genome shotgun (WGS) entry which is preliminary data.</text>
</comment>
<dbReference type="EMBL" id="BARW01000206">
    <property type="protein sequence ID" value="GAI60991.1"/>
    <property type="molecule type" value="Genomic_DNA"/>
</dbReference>
<dbReference type="Gene3D" id="3.90.25.10">
    <property type="entry name" value="UDP-galactose 4-epimerase, domain 1"/>
    <property type="match status" value="1"/>
</dbReference>
<reference evidence="3" key="1">
    <citation type="journal article" date="2014" name="Front. Microbiol.">
        <title>High frequency of phylogenetically diverse reductive dehalogenase-homologous genes in deep subseafloor sedimentary metagenomes.</title>
        <authorList>
            <person name="Kawai M."/>
            <person name="Futagami T."/>
            <person name="Toyoda A."/>
            <person name="Takaki Y."/>
            <person name="Nishi S."/>
            <person name="Hori S."/>
            <person name="Arai W."/>
            <person name="Tsubouchi T."/>
            <person name="Morono Y."/>
            <person name="Uchiyama I."/>
            <person name="Ito T."/>
            <person name="Fujiyama A."/>
            <person name="Inagaki F."/>
            <person name="Takami H."/>
        </authorList>
    </citation>
    <scope>NUCLEOTIDE SEQUENCE</scope>
    <source>
        <strain evidence="3">Expedition CK06-06</strain>
    </source>
</reference>
<sequence length="321" mass="36352">MNVKEKRIVVTGAAGFIGSNLTDSLLEKGAEVVGIDNLFNGRLENLDEAFKHNKFEFHKGDIRDLNFLLNVFEGIDIVYHLAAFTSVPQSVIMPENCNDINVNGVLNVLNAARRMDVEKIIYASSSSVYGDTPTLPKREDMRRLPISPYGVAKLACEAYMQVYHQVYGLKTTSLRYFNVFGPRQKDSTFSGVIAIWLGNIIRNENLIIFGDGKISRDFTYIKDVIQANLLVTKHDVSGEIFNIGAGSPINLTKLAKIMLKITNREHLKIIYKDPRPGDIIHSYADISKANRLLKFEPEYNQENGLKEYFKWYDDKYGTNLI</sequence>
<dbReference type="InterPro" id="IPR001509">
    <property type="entry name" value="Epimerase_deHydtase"/>
</dbReference>
<dbReference type="PANTHER" id="PTHR43000">
    <property type="entry name" value="DTDP-D-GLUCOSE 4,6-DEHYDRATASE-RELATED"/>
    <property type="match status" value="1"/>
</dbReference>
<gene>
    <name evidence="3" type="ORF">S12H4_01141</name>
</gene>
<dbReference type="Gene3D" id="3.40.50.720">
    <property type="entry name" value="NAD(P)-binding Rossmann-like Domain"/>
    <property type="match status" value="1"/>
</dbReference>
<proteinExistence type="inferred from homology"/>
<organism evidence="3">
    <name type="scientific">marine sediment metagenome</name>
    <dbReference type="NCBI Taxonomy" id="412755"/>
    <lineage>
        <taxon>unclassified sequences</taxon>
        <taxon>metagenomes</taxon>
        <taxon>ecological metagenomes</taxon>
    </lineage>
</organism>